<protein>
    <recommendedName>
        <fullName evidence="5">GNAT family N-acetyltransferase</fullName>
    </recommendedName>
</protein>
<dbReference type="PANTHER" id="PTHR37817:SF1">
    <property type="entry name" value="N-ACETYLTRANSFERASE EIS"/>
    <property type="match status" value="1"/>
</dbReference>
<evidence type="ECO:0000313" key="4">
    <source>
        <dbReference type="Proteomes" id="UP001151287"/>
    </source>
</evidence>
<dbReference type="OrthoDB" id="2125931at2759"/>
<comment type="caution">
    <text evidence="3">The sequence shown here is derived from an EMBL/GenBank/DDBJ whole genome shotgun (WGS) entry which is preliminary data.</text>
</comment>
<dbReference type="Pfam" id="PF13530">
    <property type="entry name" value="SCP2_2"/>
    <property type="match status" value="1"/>
</dbReference>
<keyword evidence="4" id="KW-1185">Reference proteome</keyword>
<proteinExistence type="predicted"/>
<feature type="domain" description="Enhanced intracellular survival protein" evidence="1">
    <location>
        <begin position="287"/>
        <end position="382"/>
    </location>
</feature>
<dbReference type="EMBL" id="JAMQYH010000043">
    <property type="protein sequence ID" value="KAJ1684141.1"/>
    <property type="molecule type" value="Genomic_DNA"/>
</dbReference>
<dbReference type="InterPro" id="IPR025559">
    <property type="entry name" value="Eis_dom"/>
</dbReference>
<evidence type="ECO:0000259" key="2">
    <source>
        <dbReference type="Pfam" id="PF17668"/>
    </source>
</evidence>
<dbReference type="Pfam" id="PF13527">
    <property type="entry name" value="Acetyltransf_9"/>
    <property type="match status" value="1"/>
</dbReference>
<sequence>MSDEQRADWLEACRADGTRLRAAYDDSGSLRPAAAPVATYSSWRGTINVGAGRTLPVRMVSDVTVEPTHRRRGLLRRLMTEDLAEAAAAGLPLAALTASEATIYGRYGFAAATRTRSVEVDTGPRFALHHPPTEGTIELLDPATAYTAVRAVDEAVLARTRGAVGKPSFYAPGDSGARNWADDGPERRARVAVLLDGAGTPRGYVRFVPRDLDGRPGGAADVLQLAATDDAAHLRLWDFVAHLDLVHHVTAALRPDDLLDVALVDPRVVRTQRLRDHLWLRVLDPVAALEARPWRDDGEVVLEVADPQGHAAGRYRVVVRDTTASVTRVDEAAEVRLDAVALAAAYLGDRTVADLAAAGRVEGPGADRLAAMADHAGPTPWCTTDF</sequence>
<name>A0A9P9Z9E0_9POAL</name>
<dbReference type="InterPro" id="IPR016181">
    <property type="entry name" value="Acyl_CoA_acyltransferase"/>
</dbReference>
<dbReference type="Pfam" id="PF17668">
    <property type="entry name" value="Acetyltransf_17"/>
    <property type="match status" value="1"/>
</dbReference>
<evidence type="ECO:0008006" key="5">
    <source>
        <dbReference type="Google" id="ProtNLM"/>
    </source>
</evidence>
<evidence type="ECO:0000313" key="3">
    <source>
        <dbReference type="EMBL" id="KAJ1684141.1"/>
    </source>
</evidence>
<dbReference type="Gene3D" id="3.30.1050.10">
    <property type="entry name" value="SCP2 sterol-binding domain"/>
    <property type="match status" value="1"/>
</dbReference>
<dbReference type="InterPro" id="IPR041380">
    <property type="entry name" value="Acetyltransf_17"/>
</dbReference>
<dbReference type="AlphaFoldDB" id="A0A9P9Z9E0"/>
<gene>
    <name evidence="3" type="ORF">LUZ63_020710</name>
</gene>
<dbReference type="GO" id="GO:0030649">
    <property type="term" value="P:aminoglycoside antibiotic catabolic process"/>
    <property type="evidence" value="ECO:0007669"/>
    <property type="project" value="TreeGrafter"/>
</dbReference>
<dbReference type="Proteomes" id="UP001151287">
    <property type="component" value="Unassembled WGS sequence"/>
</dbReference>
<dbReference type="Gene3D" id="3.40.630.30">
    <property type="match status" value="2"/>
</dbReference>
<dbReference type="GO" id="GO:0034069">
    <property type="term" value="F:aminoglycoside N-acetyltransferase activity"/>
    <property type="evidence" value="ECO:0007669"/>
    <property type="project" value="TreeGrafter"/>
</dbReference>
<dbReference type="PANTHER" id="PTHR37817">
    <property type="entry name" value="N-ACETYLTRANSFERASE EIS"/>
    <property type="match status" value="1"/>
</dbReference>
<dbReference type="SUPFAM" id="SSF55729">
    <property type="entry name" value="Acyl-CoA N-acyltransferases (Nat)"/>
    <property type="match status" value="1"/>
</dbReference>
<dbReference type="InterPro" id="IPR051554">
    <property type="entry name" value="Acetyltransferase_Eis"/>
</dbReference>
<feature type="domain" description="Eis-like acetyltransferase" evidence="2">
    <location>
        <begin position="180"/>
        <end position="274"/>
    </location>
</feature>
<evidence type="ECO:0000259" key="1">
    <source>
        <dbReference type="Pfam" id="PF13530"/>
    </source>
</evidence>
<dbReference type="InterPro" id="IPR036527">
    <property type="entry name" value="SCP2_sterol-bd_dom_sf"/>
</dbReference>
<reference evidence="3" key="1">
    <citation type="journal article" date="2022" name="Cell">
        <title>Repeat-based holocentromeres influence genome architecture and karyotype evolution.</title>
        <authorList>
            <person name="Hofstatter P.G."/>
            <person name="Thangavel G."/>
            <person name="Lux T."/>
            <person name="Neumann P."/>
            <person name="Vondrak T."/>
            <person name="Novak P."/>
            <person name="Zhang M."/>
            <person name="Costa L."/>
            <person name="Castellani M."/>
            <person name="Scott A."/>
            <person name="Toegelov H."/>
            <person name="Fuchs J."/>
            <person name="Mata-Sucre Y."/>
            <person name="Dias Y."/>
            <person name="Vanzela A.L.L."/>
            <person name="Huettel B."/>
            <person name="Almeida C.C.S."/>
            <person name="Simkova H."/>
            <person name="Souza G."/>
            <person name="Pedrosa-Harand A."/>
            <person name="Macas J."/>
            <person name="Mayer K.F.X."/>
            <person name="Houben A."/>
            <person name="Marques A."/>
        </authorList>
    </citation>
    <scope>NUCLEOTIDE SEQUENCE</scope>
    <source>
        <strain evidence="3">RhyBre1mFocal</strain>
    </source>
</reference>
<organism evidence="3 4">
    <name type="scientific">Rhynchospora breviuscula</name>
    <dbReference type="NCBI Taxonomy" id="2022672"/>
    <lineage>
        <taxon>Eukaryota</taxon>
        <taxon>Viridiplantae</taxon>
        <taxon>Streptophyta</taxon>
        <taxon>Embryophyta</taxon>
        <taxon>Tracheophyta</taxon>
        <taxon>Spermatophyta</taxon>
        <taxon>Magnoliopsida</taxon>
        <taxon>Liliopsida</taxon>
        <taxon>Poales</taxon>
        <taxon>Cyperaceae</taxon>
        <taxon>Cyperoideae</taxon>
        <taxon>Rhynchosporeae</taxon>
        <taxon>Rhynchospora</taxon>
    </lineage>
</organism>
<dbReference type="SUPFAM" id="SSF55718">
    <property type="entry name" value="SCP-like"/>
    <property type="match status" value="1"/>
</dbReference>
<accession>A0A9P9Z9E0</accession>